<name>A0ABV9B329_9ACTN</name>
<feature type="region of interest" description="Disordered" evidence="1">
    <location>
        <begin position="1"/>
        <end position="23"/>
    </location>
</feature>
<keyword evidence="4" id="KW-1185">Reference proteome</keyword>
<feature type="transmembrane region" description="Helical" evidence="2">
    <location>
        <begin position="39"/>
        <end position="63"/>
    </location>
</feature>
<gene>
    <name evidence="3" type="ORF">ACFPIH_42680</name>
</gene>
<evidence type="ECO:0000256" key="1">
    <source>
        <dbReference type="SAM" id="MobiDB-lite"/>
    </source>
</evidence>
<dbReference type="EMBL" id="JBHSFK010000040">
    <property type="protein sequence ID" value="MFC4506079.1"/>
    <property type="molecule type" value="Genomic_DNA"/>
</dbReference>
<evidence type="ECO:0000256" key="2">
    <source>
        <dbReference type="SAM" id="Phobius"/>
    </source>
</evidence>
<accession>A0ABV9B329</accession>
<protein>
    <submittedName>
        <fullName evidence="3">Uncharacterized protein</fullName>
    </submittedName>
</protein>
<keyword evidence="2" id="KW-0472">Membrane</keyword>
<sequence>MSTTLPATPPPDPSAQDADHDSRHAVHVRVGRHFELKLYLSPTVLAALLGGGTTTAALVTVLAR</sequence>
<comment type="caution">
    <text evidence="3">The sequence shown here is derived from an EMBL/GenBank/DDBJ whole genome shotgun (WGS) entry which is preliminary data.</text>
</comment>
<dbReference type="RefSeq" id="WP_381183794.1">
    <property type="nucleotide sequence ID" value="NZ_JBHSFK010000040.1"/>
</dbReference>
<proteinExistence type="predicted"/>
<keyword evidence="2" id="KW-0812">Transmembrane</keyword>
<evidence type="ECO:0000313" key="3">
    <source>
        <dbReference type="EMBL" id="MFC4506079.1"/>
    </source>
</evidence>
<reference evidence="4" key="1">
    <citation type="journal article" date="2019" name="Int. J. Syst. Evol. Microbiol.">
        <title>The Global Catalogue of Microorganisms (GCM) 10K type strain sequencing project: providing services to taxonomists for standard genome sequencing and annotation.</title>
        <authorList>
            <consortium name="The Broad Institute Genomics Platform"/>
            <consortium name="The Broad Institute Genome Sequencing Center for Infectious Disease"/>
            <person name="Wu L."/>
            <person name="Ma J."/>
        </authorList>
    </citation>
    <scope>NUCLEOTIDE SEQUENCE [LARGE SCALE GENOMIC DNA]</scope>
    <source>
        <strain evidence="4">CGMCC 4.7177</strain>
    </source>
</reference>
<keyword evidence="2" id="KW-1133">Transmembrane helix</keyword>
<evidence type="ECO:0000313" key="4">
    <source>
        <dbReference type="Proteomes" id="UP001595839"/>
    </source>
</evidence>
<dbReference type="Proteomes" id="UP001595839">
    <property type="component" value="Unassembled WGS sequence"/>
</dbReference>
<organism evidence="3 4">
    <name type="scientific">Streptomyces vulcanius</name>
    <dbReference type="NCBI Taxonomy" id="1441876"/>
    <lineage>
        <taxon>Bacteria</taxon>
        <taxon>Bacillati</taxon>
        <taxon>Actinomycetota</taxon>
        <taxon>Actinomycetes</taxon>
        <taxon>Kitasatosporales</taxon>
        <taxon>Streptomycetaceae</taxon>
        <taxon>Streptomyces</taxon>
    </lineage>
</organism>